<feature type="region of interest" description="Disordered" evidence="7">
    <location>
        <begin position="236"/>
        <end position="273"/>
    </location>
</feature>
<keyword evidence="5" id="KW-0560">Oxidoreductase</keyword>
<dbReference type="Pfam" id="PF13450">
    <property type="entry name" value="NAD_binding_8"/>
    <property type="match status" value="1"/>
</dbReference>
<feature type="compositionally biased region" description="Polar residues" evidence="7">
    <location>
        <begin position="239"/>
        <end position="252"/>
    </location>
</feature>
<evidence type="ECO:0000256" key="3">
    <source>
        <dbReference type="ARBA" id="ARBA00022630"/>
    </source>
</evidence>
<dbReference type="InterPro" id="IPR036188">
    <property type="entry name" value="FAD/NAD-bd_sf"/>
</dbReference>
<accession>A0ABT0K278</accession>
<reference evidence="9 10" key="1">
    <citation type="submission" date="2022-04" db="EMBL/GenBank/DDBJ databases">
        <title>Genome diversity in the genus Frankia.</title>
        <authorList>
            <person name="Carlos-Shanley C."/>
            <person name="Hahn D."/>
        </authorList>
    </citation>
    <scope>NUCLEOTIDE SEQUENCE [LARGE SCALE GENOMIC DNA]</scope>
    <source>
        <strain evidence="9 10">Ag45/Mut15</strain>
    </source>
</reference>
<dbReference type="Gene3D" id="3.50.50.60">
    <property type="entry name" value="FAD/NAD(P)-binding domain"/>
    <property type="match status" value="1"/>
</dbReference>
<evidence type="ECO:0000256" key="1">
    <source>
        <dbReference type="ARBA" id="ARBA00001974"/>
    </source>
</evidence>
<evidence type="ECO:0000256" key="7">
    <source>
        <dbReference type="SAM" id="MobiDB-lite"/>
    </source>
</evidence>
<gene>
    <name evidence="9" type="ORF">MXD59_19295</name>
</gene>
<dbReference type="SUPFAM" id="SSF51905">
    <property type="entry name" value="FAD/NAD(P)-binding domain"/>
    <property type="match status" value="1"/>
</dbReference>
<evidence type="ECO:0000256" key="6">
    <source>
        <dbReference type="ARBA" id="ARBA00023033"/>
    </source>
</evidence>
<protein>
    <submittedName>
        <fullName evidence="9">NAD(P)/FAD-dependent oxidoreductase</fullName>
    </submittedName>
</protein>
<keyword evidence="8" id="KW-0472">Membrane</keyword>
<dbReference type="EMBL" id="JALKFT010000023">
    <property type="protein sequence ID" value="MCK9877895.1"/>
    <property type="molecule type" value="Genomic_DNA"/>
</dbReference>
<dbReference type="InterPro" id="IPR020946">
    <property type="entry name" value="Flavin_mOase-like"/>
</dbReference>
<comment type="caution">
    <text evidence="9">The sequence shown here is derived from an EMBL/GenBank/DDBJ whole genome shotgun (WGS) entry which is preliminary data.</text>
</comment>
<evidence type="ECO:0000313" key="10">
    <source>
        <dbReference type="Proteomes" id="UP001201873"/>
    </source>
</evidence>
<evidence type="ECO:0000256" key="8">
    <source>
        <dbReference type="SAM" id="Phobius"/>
    </source>
</evidence>
<keyword evidence="4" id="KW-0274">FAD</keyword>
<keyword evidence="3" id="KW-0285">Flavoprotein</keyword>
<proteinExistence type="inferred from homology"/>
<sequence>MPSAAAQLEHLDVLIVGAGISGLGAAYYLRREHPRRSHAILEARGALGGTWDLFRYPGIRSDSDLHTFGYAFKPWRGERFLADGEQILAYLRETAHEFGIERDIRYHTKVVSASWSSPDARWTVEVVNTESGARSALTCSWLLCATGYYRYDEGFTPPFDGRERFRGQIIHPQHWPADLDVTGRRIVVIGSGATAVTLVPGWPTSRRTSPCCSGRRPTSWQPRPGTRWSSVCAGCSARSVPTPSPALSTSFASRRCGGSADGSRRPPGDSSAG</sequence>
<evidence type="ECO:0000256" key="2">
    <source>
        <dbReference type="ARBA" id="ARBA00010139"/>
    </source>
</evidence>
<keyword evidence="8" id="KW-0812">Transmembrane</keyword>
<evidence type="ECO:0000313" key="9">
    <source>
        <dbReference type="EMBL" id="MCK9877895.1"/>
    </source>
</evidence>
<dbReference type="Proteomes" id="UP001201873">
    <property type="component" value="Unassembled WGS sequence"/>
</dbReference>
<keyword evidence="8" id="KW-1133">Transmembrane helix</keyword>
<evidence type="ECO:0000256" key="4">
    <source>
        <dbReference type="ARBA" id="ARBA00022827"/>
    </source>
</evidence>
<keyword evidence="6" id="KW-0503">Monooxygenase</keyword>
<keyword evidence="10" id="KW-1185">Reference proteome</keyword>
<name>A0ABT0K278_9ACTN</name>
<evidence type="ECO:0000256" key="5">
    <source>
        <dbReference type="ARBA" id="ARBA00023002"/>
    </source>
</evidence>
<dbReference type="PANTHER" id="PTHR43872:SF1">
    <property type="entry name" value="MONOOXYGENASE, PUTATIVE (AFU_ORTHOLOGUE AFUA_8G02570)-RELATED"/>
    <property type="match status" value="1"/>
</dbReference>
<dbReference type="InterPro" id="IPR051820">
    <property type="entry name" value="FAD-binding_MO"/>
</dbReference>
<dbReference type="Pfam" id="PF00743">
    <property type="entry name" value="FMO-like"/>
    <property type="match status" value="1"/>
</dbReference>
<organism evidence="9 10">
    <name type="scientific">Frankia umida</name>
    <dbReference type="NCBI Taxonomy" id="573489"/>
    <lineage>
        <taxon>Bacteria</taxon>
        <taxon>Bacillati</taxon>
        <taxon>Actinomycetota</taxon>
        <taxon>Actinomycetes</taxon>
        <taxon>Frankiales</taxon>
        <taxon>Frankiaceae</taxon>
        <taxon>Frankia</taxon>
    </lineage>
</organism>
<comment type="similarity">
    <text evidence="2">Belongs to the FAD-binding monooxygenase family.</text>
</comment>
<feature type="transmembrane region" description="Helical" evidence="8">
    <location>
        <begin position="12"/>
        <end position="29"/>
    </location>
</feature>
<comment type="cofactor">
    <cofactor evidence="1">
        <name>FAD</name>
        <dbReference type="ChEBI" id="CHEBI:57692"/>
    </cofactor>
</comment>
<dbReference type="PANTHER" id="PTHR43872">
    <property type="entry name" value="MONOOXYGENASE, PUTATIVE (AFU_ORTHOLOGUE AFUA_8G02570)-RELATED"/>
    <property type="match status" value="1"/>
</dbReference>